<dbReference type="InterPro" id="IPR003663">
    <property type="entry name" value="Sugar/inositol_transpt"/>
</dbReference>
<protein>
    <recommendedName>
        <fullName evidence="14">Hexose transporter 1</fullName>
    </recommendedName>
</protein>
<dbReference type="OMA" id="GFNAFMY"/>
<dbReference type="PRINTS" id="PR00171">
    <property type="entry name" value="SUGRTRNSPORT"/>
</dbReference>
<accession>A0A0P1AFF9</accession>
<evidence type="ECO:0000259" key="17">
    <source>
        <dbReference type="PROSITE" id="PS50850"/>
    </source>
</evidence>
<feature type="domain" description="Major facilitator superfamily (MFS) profile" evidence="17">
    <location>
        <begin position="31"/>
        <end position="529"/>
    </location>
</feature>
<dbReference type="OrthoDB" id="6339427at2759"/>
<feature type="transmembrane region" description="Helical" evidence="16">
    <location>
        <begin position="158"/>
        <end position="180"/>
    </location>
</feature>
<evidence type="ECO:0000313" key="18">
    <source>
        <dbReference type="EMBL" id="CEG39621.1"/>
    </source>
</evidence>
<evidence type="ECO:0000256" key="10">
    <source>
        <dbReference type="ARBA" id="ARBA00044656"/>
    </source>
</evidence>
<evidence type="ECO:0000256" key="2">
    <source>
        <dbReference type="ARBA" id="ARBA00010992"/>
    </source>
</evidence>
<evidence type="ECO:0000256" key="15">
    <source>
        <dbReference type="RuleBase" id="RU003346"/>
    </source>
</evidence>
<feature type="transmembrane region" description="Helical" evidence="16">
    <location>
        <begin position="27"/>
        <end position="56"/>
    </location>
</feature>
<dbReference type="EMBL" id="CCYD01000428">
    <property type="protein sequence ID" value="CEG39621.1"/>
    <property type="molecule type" value="Genomic_DNA"/>
</dbReference>
<feature type="transmembrane region" description="Helical" evidence="16">
    <location>
        <begin position="336"/>
        <end position="358"/>
    </location>
</feature>
<dbReference type="Proteomes" id="UP000054928">
    <property type="component" value="Unassembled WGS sequence"/>
</dbReference>
<name>A0A0P1AFF9_PLAHL</name>
<evidence type="ECO:0000256" key="4">
    <source>
        <dbReference type="ARBA" id="ARBA00022448"/>
    </source>
</evidence>
<keyword evidence="7 16" id="KW-0472">Membrane</keyword>
<keyword evidence="5 16" id="KW-0812">Transmembrane</keyword>
<feature type="transmembrane region" description="Helical" evidence="16">
    <location>
        <begin position="438"/>
        <end position="462"/>
    </location>
</feature>
<comment type="catalytic activity">
    <reaction evidence="11">
        <text>D-mannose(out) = D-mannose(in)</text>
        <dbReference type="Rhea" id="RHEA:78391"/>
        <dbReference type="ChEBI" id="CHEBI:4208"/>
    </reaction>
    <physiologicalReaction direction="left-to-right" evidence="11">
        <dbReference type="Rhea" id="RHEA:78392"/>
    </physiologicalReaction>
</comment>
<keyword evidence="19" id="KW-1185">Reference proteome</keyword>
<dbReference type="InterPro" id="IPR005828">
    <property type="entry name" value="MFS_sugar_transport-like"/>
</dbReference>
<keyword evidence="6 16" id="KW-1133">Transmembrane helix</keyword>
<evidence type="ECO:0000313" key="19">
    <source>
        <dbReference type="Proteomes" id="UP000054928"/>
    </source>
</evidence>
<dbReference type="PROSITE" id="PS50850">
    <property type="entry name" value="MFS"/>
    <property type="match status" value="1"/>
</dbReference>
<comment type="similarity">
    <text evidence="2 15">Belongs to the major facilitator superfamily. Sugar transporter (TC 2.A.1.1) family.</text>
</comment>
<feature type="transmembrane region" description="Helical" evidence="16">
    <location>
        <begin position="308"/>
        <end position="329"/>
    </location>
</feature>
<dbReference type="FunFam" id="1.20.1250.20:FF:000780">
    <property type="entry name" value="Proton myo-inositol cotransporter"/>
    <property type="match status" value="1"/>
</dbReference>
<dbReference type="GeneID" id="36404914"/>
<dbReference type="Pfam" id="PF00083">
    <property type="entry name" value="Sugar_tr"/>
    <property type="match status" value="2"/>
</dbReference>
<evidence type="ECO:0000256" key="11">
    <source>
        <dbReference type="ARBA" id="ARBA00044662"/>
    </source>
</evidence>
<comment type="subcellular location">
    <subcellularLocation>
        <location evidence="1">Membrane</location>
        <topology evidence="1">Multi-pass membrane protein</topology>
    </subcellularLocation>
</comment>
<evidence type="ECO:0000256" key="9">
    <source>
        <dbReference type="ARBA" id="ARBA00044648"/>
    </source>
</evidence>
<dbReference type="PANTHER" id="PTHR48020">
    <property type="entry name" value="PROTON MYO-INOSITOL COTRANSPORTER"/>
    <property type="match status" value="1"/>
</dbReference>
<feature type="transmembrane region" description="Helical" evidence="16">
    <location>
        <begin position="272"/>
        <end position="296"/>
    </location>
</feature>
<dbReference type="AlphaFoldDB" id="A0A0P1AFF9"/>
<comment type="catalytic activity">
    <reaction evidence="10">
        <text>D-xylose(out) = D-xylose(in)</text>
        <dbReference type="Rhea" id="RHEA:78427"/>
        <dbReference type="ChEBI" id="CHEBI:53455"/>
    </reaction>
    <physiologicalReaction direction="left-to-right" evidence="10">
        <dbReference type="Rhea" id="RHEA:78428"/>
    </physiologicalReaction>
</comment>
<dbReference type="Gene3D" id="1.20.1250.20">
    <property type="entry name" value="MFS general substrate transporter like domains"/>
    <property type="match status" value="2"/>
</dbReference>
<keyword evidence="4 15" id="KW-0813">Transport</keyword>
<evidence type="ECO:0000256" key="8">
    <source>
        <dbReference type="ARBA" id="ARBA00044637"/>
    </source>
</evidence>
<evidence type="ECO:0000256" key="7">
    <source>
        <dbReference type="ARBA" id="ARBA00023136"/>
    </source>
</evidence>
<feature type="transmembrane region" description="Helical" evidence="16">
    <location>
        <begin position="127"/>
        <end position="146"/>
    </location>
</feature>
<feature type="transmembrane region" description="Helical" evidence="16">
    <location>
        <begin position="99"/>
        <end position="121"/>
    </location>
</feature>
<dbReference type="InterPro" id="IPR036259">
    <property type="entry name" value="MFS_trans_sf"/>
</dbReference>
<dbReference type="RefSeq" id="XP_024575990.1">
    <property type="nucleotide sequence ID" value="XM_024725188.1"/>
</dbReference>
<dbReference type="InterPro" id="IPR050814">
    <property type="entry name" value="Myo-inositol_Transporter"/>
</dbReference>
<feature type="transmembrane region" description="Helical" evidence="16">
    <location>
        <begin position="504"/>
        <end position="522"/>
    </location>
</feature>
<sequence>MKFRHDAGGSCQETTPLVSNVPQNSKFLYLLTLCSTLGGFLFGYDTGVISGVLVLLKDPQSFHLTNFESETVVSAAIFGAILGAALSSCGNHIFGRRPVILLSSIMFAIGSSFMAVATSFIELLVGRLIVGIAIGFASMTVPLYIAEVSPPNIRGQLVSLNTALVTGGQFFAGVLDALLADVHDGWRYMLGLAAIPALLQFCGFLLLPESPRYLLSEERRDDALKALKQIRGNDEIQTEIDHIETELLHARVQRVNIWDAFRSRGVLRALRLGCFLQALQQLCGINTVMYYGASIIQLAGFTKPTTAIYLSMLVSFSNFIFTFVGIHLVDRKGRRLLTLGSLIGISLSLLALGASFYAAELQSMKAVGIGECSRITTCLDCITSANCGFCSEGQVSQVSALTDTLCLPGTLAAPTQGSCTETNWAFISCPSESRTAGWIVLVTLFVYLACFASGMGCMPWTINAEIYPLHVRNFALSIATSVNWLFNLIVSFTFLTIVDTLKPYGAFWLYASFALIGLVILWNELPETKGLRLDEIQRIFDMSNHINMQN</sequence>
<feature type="transmembrane region" description="Helical" evidence="16">
    <location>
        <begin position="474"/>
        <end position="498"/>
    </location>
</feature>
<evidence type="ECO:0000256" key="6">
    <source>
        <dbReference type="ARBA" id="ARBA00022989"/>
    </source>
</evidence>
<evidence type="ECO:0000256" key="14">
    <source>
        <dbReference type="ARBA" id="ARBA00044780"/>
    </source>
</evidence>
<dbReference type="GO" id="GO:0016020">
    <property type="term" value="C:membrane"/>
    <property type="evidence" value="ECO:0007669"/>
    <property type="project" value="UniProtKB-SubCell"/>
</dbReference>
<comment type="catalytic activity">
    <reaction evidence="9">
        <text>D-glucose(out) = D-glucose(in)</text>
        <dbReference type="Rhea" id="RHEA:60376"/>
        <dbReference type="ChEBI" id="CHEBI:4167"/>
    </reaction>
    <physiologicalReaction direction="left-to-right" evidence="9">
        <dbReference type="Rhea" id="RHEA:60377"/>
    </physiologicalReaction>
</comment>
<dbReference type="InterPro" id="IPR020846">
    <property type="entry name" value="MFS_dom"/>
</dbReference>
<dbReference type="SUPFAM" id="SSF103473">
    <property type="entry name" value="MFS general substrate transporter"/>
    <property type="match status" value="1"/>
</dbReference>
<proteinExistence type="inferred from homology"/>
<evidence type="ECO:0000256" key="3">
    <source>
        <dbReference type="ARBA" id="ARBA00011738"/>
    </source>
</evidence>
<evidence type="ECO:0000256" key="13">
    <source>
        <dbReference type="ARBA" id="ARBA00044710"/>
    </source>
</evidence>
<evidence type="ECO:0000256" key="5">
    <source>
        <dbReference type="ARBA" id="ARBA00022692"/>
    </source>
</evidence>
<feature type="transmembrane region" description="Helical" evidence="16">
    <location>
        <begin position="71"/>
        <end position="87"/>
    </location>
</feature>
<comment type="catalytic activity">
    <reaction evidence="12">
        <text>D-glucosamine(out) = D-glucosamine(in)</text>
        <dbReference type="Rhea" id="RHEA:78423"/>
        <dbReference type="ChEBI" id="CHEBI:58723"/>
    </reaction>
    <physiologicalReaction direction="left-to-right" evidence="12">
        <dbReference type="Rhea" id="RHEA:78424"/>
    </physiologicalReaction>
</comment>
<dbReference type="NCBIfam" id="TIGR00879">
    <property type="entry name" value="SP"/>
    <property type="match status" value="1"/>
</dbReference>
<comment type="catalytic activity">
    <reaction evidence="8">
        <text>D-galactose(in) = D-galactose(out)</text>
        <dbReference type="Rhea" id="RHEA:34915"/>
        <dbReference type="ChEBI" id="CHEBI:4139"/>
    </reaction>
    <physiologicalReaction direction="right-to-left" evidence="8">
        <dbReference type="Rhea" id="RHEA:34917"/>
    </physiologicalReaction>
</comment>
<evidence type="ECO:0000256" key="16">
    <source>
        <dbReference type="SAM" id="Phobius"/>
    </source>
</evidence>
<evidence type="ECO:0000256" key="12">
    <source>
        <dbReference type="ARBA" id="ARBA00044668"/>
    </source>
</evidence>
<evidence type="ECO:0000256" key="1">
    <source>
        <dbReference type="ARBA" id="ARBA00004141"/>
    </source>
</evidence>
<feature type="transmembrane region" description="Helical" evidence="16">
    <location>
        <begin position="186"/>
        <end position="207"/>
    </location>
</feature>
<dbReference type="STRING" id="4781.A0A0P1AFF9"/>
<dbReference type="GO" id="GO:0022857">
    <property type="term" value="F:transmembrane transporter activity"/>
    <property type="evidence" value="ECO:0007669"/>
    <property type="project" value="InterPro"/>
</dbReference>
<dbReference type="InterPro" id="IPR005829">
    <property type="entry name" value="Sugar_transporter_CS"/>
</dbReference>
<organism evidence="18 19">
    <name type="scientific">Plasmopara halstedii</name>
    <name type="common">Downy mildew of sunflower</name>
    <dbReference type="NCBI Taxonomy" id="4781"/>
    <lineage>
        <taxon>Eukaryota</taxon>
        <taxon>Sar</taxon>
        <taxon>Stramenopiles</taxon>
        <taxon>Oomycota</taxon>
        <taxon>Peronosporomycetes</taxon>
        <taxon>Peronosporales</taxon>
        <taxon>Peronosporaceae</taxon>
        <taxon>Plasmopara</taxon>
    </lineage>
</organism>
<comment type="subunit">
    <text evidence="3">Homodimer.</text>
</comment>
<reference evidence="19" key="1">
    <citation type="submission" date="2014-09" db="EMBL/GenBank/DDBJ databases">
        <authorList>
            <person name="Sharma Rahul"/>
            <person name="Thines Marco"/>
        </authorList>
    </citation>
    <scope>NUCLEOTIDE SEQUENCE [LARGE SCALE GENOMIC DNA]</scope>
</reference>
<dbReference type="PANTHER" id="PTHR48020:SF12">
    <property type="entry name" value="PROTON MYO-INOSITOL COTRANSPORTER"/>
    <property type="match status" value="1"/>
</dbReference>
<comment type="catalytic activity">
    <reaction evidence="13">
        <text>D-fructose(out) = D-fructose(in)</text>
        <dbReference type="Rhea" id="RHEA:60372"/>
        <dbReference type="ChEBI" id="CHEBI:37721"/>
    </reaction>
    <physiologicalReaction direction="left-to-right" evidence="13">
        <dbReference type="Rhea" id="RHEA:60373"/>
    </physiologicalReaction>
</comment>
<dbReference type="PROSITE" id="PS00217">
    <property type="entry name" value="SUGAR_TRANSPORT_2"/>
    <property type="match status" value="1"/>
</dbReference>